<dbReference type="SMART" id="SM00448">
    <property type="entry name" value="REC"/>
    <property type="match status" value="1"/>
</dbReference>
<accession>A0A6P2D7C4</accession>
<dbReference type="PROSITE" id="PS50110">
    <property type="entry name" value="RESPONSE_REGULATORY"/>
    <property type="match status" value="1"/>
</dbReference>
<evidence type="ECO:0000313" key="5">
    <source>
        <dbReference type="Proteomes" id="UP000464178"/>
    </source>
</evidence>
<dbReference type="RefSeq" id="WP_162670965.1">
    <property type="nucleotide sequence ID" value="NZ_LR593886.1"/>
</dbReference>
<feature type="domain" description="Response regulatory" evidence="3">
    <location>
        <begin position="5"/>
        <end position="125"/>
    </location>
</feature>
<dbReference type="SUPFAM" id="SSF52172">
    <property type="entry name" value="CheY-like"/>
    <property type="match status" value="1"/>
</dbReference>
<keyword evidence="5" id="KW-1185">Reference proteome</keyword>
<dbReference type="PANTHER" id="PTHR44591">
    <property type="entry name" value="STRESS RESPONSE REGULATOR PROTEIN 1"/>
    <property type="match status" value="1"/>
</dbReference>
<reference evidence="4 5" key="1">
    <citation type="submission" date="2019-05" db="EMBL/GenBank/DDBJ databases">
        <authorList>
            <consortium name="Science for Life Laboratories"/>
        </authorList>
    </citation>
    <scope>NUCLEOTIDE SEQUENCE [LARGE SCALE GENOMIC DNA]</scope>
    <source>
        <strain evidence="4">Soil9</strain>
    </source>
</reference>
<dbReference type="PANTHER" id="PTHR44591:SF3">
    <property type="entry name" value="RESPONSE REGULATORY DOMAIN-CONTAINING PROTEIN"/>
    <property type="match status" value="1"/>
</dbReference>
<evidence type="ECO:0000313" key="4">
    <source>
        <dbReference type="EMBL" id="VTR96903.1"/>
    </source>
</evidence>
<feature type="modified residue" description="4-aspartylphosphate" evidence="2">
    <location>
        <position position="57"/>
    </location>
</feature>
<dbReference type="KEGG" id="gms:SOIL9_09880"/>
<dbReference type="Gene3D" id="3.40.50.2300">
    <property type="match status" value="1"/>
</dbReference>
<dbReference type="InterPro" id="IPR011006">
    <property type="entry name" value="CheY-like_superfamily"/>
</dbReference>
<organism evidence="4 5">
    <name type="scientific">Gemmata massiliana</name>
    <dbReference type="NCBI Taxonomy" id="1210884"/>
    <lineage>
        <taxon>Bacteria</taxon>
        <taxon>Pseudomonadati</taxon>
        <taxon>Planctomycetota</taxon>
        <taxon>Planctomycetia</taxon>
        <taxon>Gemmatales</taxon>
        <taxon>Gemmataceae</taxon>
        <taxon>Gemmata</taxon>
    </lineage>
</organism>
<keyword evidence="1 2" id="KW-0597">Phosphoprotein</keyword>
<evidence type="ECO:0000256" key="1">
    <source>
        <dbReference type="ARBA" id="ARBA00022553"/>
    </source>
</evidence>
<sequence>MSTLRALVVDDSRIMRNMVMNALKQSRLATFEFTEASDGADALAKFDPTKFDMCFVDWNMPNMNGVEFVKKARAGGTAFHIPMVMVTSEQTMAKIEEALNQAGADSFICKPFTPDDMRVKLEKLVNKVLKTKAPAEQQSGGGFFGGLFS</sequence>
<protein>
    <recommendedName>
        <fullName evidence="3">Response regulatory domain-containing protein</fullName>
    </recommendedName>
</protein>
<name>A0A6P2D7C4_9BACT</name>
<evidence type="ECO:0000259" key="3">
    <source>
        <dbReference type="PROSITE" id="PS50110"/>
    </source>
</evidence>
<dbReference type="Proteomes" id="UP000464178">
    <property type="component" value="Chromosome"/>
</dbReference>
<dbReference type="InterPro" id="IPR050595">
    <property type="entry name" value="Bact_response_regulator"/>
</dbReference>
<evidence type="ECO:0000256" key="2">
    <source>
        <dbReference type="PROSITE-ProRule" id="PRU00169"/>
    </source>
</evidence>
<proteinExistence type="predicted"/>
<dbReference type="EMBL" id="LR593886">
    <property type="protein sequence ID" value="VTR96903.1"/>
    <property type="molecule type" value="Genomic_DNA"/>
</dbReference>
<dbReference type="InterPro" id="IPR001789">
    <property type="entry name" value="Sig_transdc_resp-reg_receiver"/>
</dbReference>
<dbReference type="Pfam" id="PF00072">
    <property type="entry name" value="Response_reg"/>
    <property type="match status" value="1"/>
</dbReference>
<dbReference type="GO" id="GO:0000160">
    <property type="term" value="P:phosphorelay signal transduction system"/>
    <property type="evidence" value="ECO:0007669"/>
    <property type="project" value="InterPro"/>
</dbReference>
<gene>
    <name evidence="4" type="ORF">SOIL9_09880</name>
</gene>
<dbReference type="AlphaFoldDB" id="A0A6P2D7C4"/>